<reference evidence="4 5" key="1">
    <citation type="journal article" date="2021" name="BMC Biol.">
        <title>Horizontally acquired antibacterial genes associated with adaptive radiation of ladybird beetles.</title>
        <authorList>
            <person name="Li H.S."/>
            <person name="Tang X.F."/>
            <person name="Huang Y.H."/>
            <person name="Xu Z.Y."/>
            <person name="Chen M.L."/>
            <person name="Du X.Y."/>
            <person name="Qiu B.Y."/>
            <person name="Chen P.T."/>
            <person name="Zhang W."/>
            <person name="Slipinski A."/>
            <person name="Escalona H.E."/>
            <person name="Waterhouse R.M."/>
            <person name="Zwick A."/>
            <person name="Pang H."/>
        </authorList>
    </citation>
    <scope>NUCLEOTIDE SEQUENCE [LARGE SCALE GENOMIC DNA]</scope>
    <source>
        <strain evidence="4">SYSU2018</strain>
    </source>
</reference>
<organism evidence="4 5">
    <name type="scientific">Cryptolaemus montrouzieri</name>
    <dbReference type="NCBI Taxonomy" id="559131"/>
    <lineage>
        <taxon>Eukaryota</taxon>
        <taxon>Metazoa</taxon>
        <taxon>Ecdysozoa</taxon>
        <taxon>Arthropoda</taxon>
        <taxon>Hexapoda</taxon>
        <taxon>Insecta</taxon>
        <taxon>Pterygota</taxon>
        <taxon>Neoptera</taxon>
        <taxon>Endopterygota</taxon>
        <taxon>Coleoptera</taxon>
        <taxon>Polyphaga</taxon>
        <taxon>Cucujiformia</taxon>
        <taxon>Coccinelloidea</taxon>
        <taxon>Coccinellidae</taxon>
        <taxon>Scymninae</taxon>
        <taxon>Scymnini</taxon>
        <taxon>Cryptolaemus</taxon>
    </lineage>
</organism>
<evidence type="ECO:0008006" key="6">
    <source>
        <dbReference type="Google" id="ProtNLM"/>
    </source>
</evidence>
<dbReference type="Pfam" id="PF04991">
    <property type="entry name" value="LicD"/>
    <property type="match status" value="1"/>
</dbReference>
<proteinExistence type="predicted"/>
<accession>A0ABD2PD15</accession>
<feature type="signal peptide" evidence="1">
    <location>
        <begin position="1"/>
        <end position="19"/>
    </location>
</feature>
<keyword evidence="1" id="KW-0732">Signal</keyword>
<dbReference type="InterPro" id="IPR055105">
    <property type="entry name" value="FKRP_N"/>
</dbReference>
<dbReference type="AlphaFoldDB" id="A0ABD2PD15"/>
<feature type="domain" description="LicD/FKTN/FKRP nucleotidyltransferase" evidence="2">
    <location>
        <begin position="226"/>
        <end position="263"/>
    </location>
</feature>
<protein>
    <recommendedName>
        <fullName evidence="6">Fukutin-related protein</fullName>
    </recommendedName>
</protein>
<dbReference type="EMBL" id="JABFTP020000185">
    <property type="protein sequence ID" value="KAL3288858.1"/>
    <property type="molecule type" value="Genomic_DNA"/>
</dbReference>
<evidence type="ECO:0000259" key="3">
    <source>
        <dbReference type="Pfam" id="PF22921"/>
    </source>
</evidence>
<dbReference type="GO" id="GO:0009100">
    <property type="term" value="P:glycoprotein metabolic process"/>
    <property type="evidence" value="ECO:0007669"/>
    <property type="project" value="UniProtKB-ARBA"/>
</dbReference>
<keyword evidence="5" id="KW-1185">Reference proteome</keyword>
<comment type="caution">
    <text evidence="4">The sequence shown here is derived from an EMBL/GenBank/DDBJ whole genome shotgun (WGS) entry which is preliminary data.</text>
</comment>
<evidence type="ECO:0000259" key="2">
    <source>
        <dbReference type="Pfam" id="PF04991"/>
    </source>
</evidence>
<dbReference type="InterPro" id="IPR007074">
    <property type="entry name" value="LicD/FKTN/FKRP_NTP_transf"/>
</dbReference>
<evidence type="ECO:0000313" key="5">
    <source>
        <dbReference type="Proteomes" id="UP001516400"/>
    </source>
</evidence>
<gene>
    <name evidence="4" type="ORF">HHI36_003305</name>
</gene>
<dbReference type="PANTHER" id="PTHR13627:SF31">
    <property type="entry name" value="RIBITOL 5-PHOSPHATE TRANSFERASE FKRP"/>
    <property type="match status" value="1"/>
</dbReference>
<dbReference type="Proteomes" id="UP001516400">
    <property type="component" value="Unassembled WGS sequence"/>
</dbReference>
<sequence>MSLMHTLPLLSVLTKYVLFIPDATRLLSKQSIQKLLNKATKHKGAILVSPLSRNKELECYRMNVSIREWSLKYNMVKSSYCDAINGKHVILSETECLRNLSNPFLLPFPTSLYIQTSILNIKVFIVNSGYFHEGKTILKTHHAQWKFKHIVQDRLKSLYNLFKIKLVMREGRTEWYGCNRETPKCFEEVLDSTPSYLYENKWTPPCCLANLRKTAKYVLDILDQFGIRYWLEAGSLLGAVRSGDILPWDHNVDIGFINDDSNRCKWLQIAQNRSIVDDKGFFWEKVKTGNLFRVYFSKYNKIFINLFPFFRKNNTMSRDLYHDSRRNMEFADNYLHPMSSIEFVGRNVPCPNNVRNFLEFKFGKGCIENPEYPDPKKLFSKYNNIHTNIKY</sequence>
<feature type="domain" description="FKRP stem" evidence="3">
    <location>
        <begin position="7"/>
        <end position="169"/>
    </location>
</feature>
<feature type="chain" id="PRO_5044783637" description="Fukutin-related protein" evidence="1">
    <location>
        <begin position="20"/>
        <end position="391"/>
    </location>
</feature>
<evidence type="ECO:0000256" key="1">
    <source>
        <dbReference type="SAM" id="SignalP"/>
    </source>
</evidence>
<dbReference type="InterPro" id="IPR052613">
    <property type="entry name" value="LicD_transferase"/>
</dbReference>
<dbReference type="PANTHER" id="PTHR13627">
    <property type="entry name" value="FUKUTIN RELATED PROTEIN"/>
    <property type="match status" value="1"/>
</dbReference>
<dbReference type="Pfam" id="PF22921">
    <property type="entry name" value="FKRP_N"/>
    <property type="match status" value="1"/>
</dbReference>
<evidence type="ECO:0000313" key="4">
    <source>
        <dbReference type="EMBL" id="KAL3288858.1"/>
    </source>
</evidence>
<name>A0ABD2PD15_9CUCU</name>